<accession>A0ABV6EVX2</accession>
<dbReference type="InterPro" id="IPR036890">
    <property type="entry name" value="HATPase_C_sf"/>
</dbReference>
<dbReference type="SMART" id="SM00911">
    <property type="entry name" value="HWE_HK"/>
    <property type="match status" value="1"/>
</dbReference>
<dbReference type="RefSeq" id="WP_378390311.1">
    <property type="nucleotide sequence ID" value="NZ_JBHLWM010000008.1"/>
</dbReference>
<feature type="domain" description="Signal transduction histidine kinase HWE region" evidence="8">
    <location>
        <begin position="32"/>
        <end position="112"/>
    </location>
</feature>
<dbReference type="InterPro" id="IPR011102">
    <property type="entry name" value="Sig_transdc_His_kinase_HWE"/>
</dbReference>
<keyword evidence="7" id="KW-0067">ATP-binding</keyword>
<dbReference type="Gene3D" id="3.30.565.10">
    <property type="entry name" value="Histidine kinase-like ATPase, C-terminal domain"/>
    <property type="match status" value="1"/>
</dbReference>
<organism evidence="9 10">
    <name type="scientific">Rhodopseudomonas telluris</name>
    <dbReference type="NCBI Taxonomy" id="644215"/>
    <lineage>
        <taxon>Bacteria</taxon>
        <taxon>Pseudomonadati</taxon>
        <taxon>Pseudomonadota</taxon>
        <taxon>Alphaproteobacteria</taxon>
        <taxon>Hyphomicrobiales</taxon>
        <taxon>Nitrobacteraceae</taxon>
        <taxon>Rhodopseudomonas</taxon>
    </lineage>
</organism>
<dbReference type="EC" id="2.7.13.3" evidence="2"/>
<dbReference type="EMBL" id="JBHLWM010000008">
    <property type="protein sequence ID" value="MFC0242383.1"/>
    <property type="molecule type" value="Genomic_DNA"/>
</dbReference>
<keyword evidence="4" id="KW-0808">Transferase</keyword>
<comment type="caution">
    <text evidence="9">The sequence shown here is derived from an EMBL/GenBank/DDBJ whole genome shotgun (WGS) entry which is preliminary data.</text>
</comment>
<name>A0ABV6EVX2_9BRAD</name>
<protein>
    <recommendedName>
        <fullName evidence="2">histidine kinase</fullName>
        <ecNumber evidence="2">2.7.13.3</ecNumber>
    </recommendedName>
</protein>
<proteinExistence type="predicted"/>
<evidence type="ECO:0000313" key="10">
    <source>
        <dbReference type="Proteomes" id="UP001589775"/>
    </source>
</evidence>
<keyword evidence="6 9" id="KW-0418">Kinase</keyword>
<dbReference type="GO" id="GO:0016301">
    <property type="term" value="F:kinase activity"/>
    <property type="evidence" value="ECO:0007669"/>
    <property type="project" value="UniProtKB-KW"/>
</dbReference>
<evidence type="ECO:0000313" key="9">
    <source>
        <dbReference type="EMBL" id="MFC0242383.1"/>
    </source>
</evidence>
<evidence type="ECO:0000256" key="2">
    <source>
        <dbReference type="ARBA" id="ARBA00012438"/>
    </source>
</evidence>
<comment type="catalytic activity">
    <reaction evidence="1">
        <text>ATP + protein L-histidine = ADP + protein N-phospho-L-histidine.</text>
        <dbReference type="EC" id="2.7.13.3"/>
    </reaction>
</comment>
<keyword evidence="5" id="KW-0547">Nucleotide-binding</keyword>
<evidence type="ECO:0000256" key="4">
    <source>
        <dbReference type="ARBA" id="ARBA00022679"/>
    </source>
</evidence>
<gene>
    <name evidence="9" type="ORF">ACFFJ6_17970</name>
</gene>
<evidence type="ECO:0000259" key="8">
    <source>
        <dbReference type="SMART" id="SM00911"/>
    </source>
</evidence>
<dbReference type="Proteomes" id="UP001589775">
    <property type="component" value="Unassembled WGS sequence"/>
</dbReference>
<dbReference type="PANTHER" id="PTHR41523:SF7">
    <property type="entry name" value="HISTIDINE KINASE"/>
    <property type="match status" value="1"/>
</dbReference>
<sequence length="217" mass="24264">MVNTPSTVPIASLQADNARLRRLLDQRNLSGEFRYRLRRTVALLRTIIRKSAASRRDVDSYMGLLEDRLDAIVRVQSMVDEQDAVEIQKLLTEELMHYRPLEGDRVKLFGPELALQPRMGQIFALAVHEMTVNAIEHGALGSDTGRLDIAWRVASGGAGSRLIFVWKEHDATALAPPSHQGFGTEVLTRTLISELCATTRLEFDPDGLRCTIEFALP</sequence>
<evidence type="ECO:0000256" key="1">
    <source>
        <dbReference type="ARBA" id="ARBA00000085"/>
    </source>
</evidence>
<dbReference type="PANTHER" id="PTHR41523">
    <property type="entry name" value="TWO-COMPONENT SYSTEM SENSOR PROTEIN"/>
    <property type="match status" value="1"/>
</dbReference>
<keyword evidence="3" id="KW-0597">Phosphoprotein</keyword>
<evidence type="ECO:0000256" key="7">
    <source>
        <dbReference type="ARBA" id="ARBA00022840"/>
    </source>
</evidence>
<evidence type="ECO:0000256" key="5">
    <source>
        <dbReference type="ARBA" id="ARBA00022741"/>
    </source>
</evidence>
<evidence type="ECO:0000256" key="3">
    <source>
        <dbReference type="ARBA" id="ARBA00022553"/>
    </source>
</evidence>
<keyword evidence="10" id="KW-1185">Reference proteome</keyword>
<evidence type="ECO:0000256" key="6">
    <source>
        <dbReference type="ARBA" id="ARBA00022777"/>
    </source>
</evidence>
<dbReference type="Pfam" id="PF07536">
    <property type="entry name" value="HWE_HK"/>
    <property type="match status" value="1"/>
</dbReference>
<reference evidence="9 10" key="1">
    <citation type="submission" date="2024-09" db="EMBL/GenBank/DDBJ databases">
        <authorList>
            <person name="Sun Q."/>
            <person name="Mori K."/>
        </authorList>
    </citation>
    <scope>NUCLEOTIDE SEQUENCE [LARGE SCALE GENOMIC DNA]</scope>
    <source>
        <strain evidence="9 10">KCTC 23279</strain>
    </source>
</reference>